<dbReference type="CDD" id="cd07176">
    <property type="entry name" value="terB"/>
    <property type="match status" value="1"/>
</dbReference>
<gene>
    <name evidence="1" type="ORF">ETAA8_46030</name>
</gene>
<dbReference type="SUPFAM" id="SSF158682">
    <property type="entry name" value="TerB-like"/>
    <property type="match status" value="1"/>
</dbReference>
<organism evidence="1 2">
    <name type="scientific">Anatilimnocola aggregata</name>
    <dbReference type="NCBI Taxonomy" id="2528021"/>
    <lineage>
        <taxon>Bacteria</taxon>
        <taxon>Pseudomonadati</taxon>
        <taxon>Planctomycetota</taxon>
        <taxon>Planctomycetia</taxon>
        <taxon>Pirellulales</taxon>
        <taxon>Pirellulaceae</taxon>
        <taxon>Anatilimnocola</taxon>
    </lineage>
</organism>
<evidence type="ECO:0000313" key="1">
    <source>
        <dbReference type="EMBL" id="QDU29492.1"/>
    </source>
</evidence>
<dbReference type="AlphaFoldDB" id="A0A517YH21"/>
<accession>A0A517YH21</accession>
<name>A0A517YH21_9BACT</name>
<sequence length="147" mass="16222">MGMFDDILGGFGTPQAFGPQEGFAGVLLATAAHDGHLADEEMASMFNTLGRMKLYQHMPEQRFKSMIDRLVGVLKRNGPEELMRQSVAVVPPELRETCFASATDLILADGVVEQNERDLMQQLMISLQIDSTRAKTIVQVLVIKNKG</sequence>
<keyword evidence="2" id="KW-1185">Reference proteome</keyword>
<dbReference type="RefSeq" id="WP_145093364.1">
    <property type="nucleotide sequence ID" value="NZ_CP036274.1"/>
</dbReference>
<dbReference type="OrthoDB" id="272729at2"/>
<proteinExistence type="predicted"/>
<dbReference type="Proteomes" id="UP000315017">
    <property type="component" value="Chromosome"/>
</dbReference>
<dbReference type="InterPro" id="IPR029024">
    <property type="entry name" value="TerB-like"/>
</dbReference>
<evidence type="ECO:0008006" key="3">
    <source>
        <dbReference type="Google" id="ProtNLM"/>
    </source>
</evidence>
<protein>
    <recommendedName>
        <fullName evidence="3">Tellurite resistance protein TerB</fullName>
    </recommendedName>
</protein>
<dbReference type="Gene3D" id="1.10.3680.10">
    <property type="entry name" value="TerB-like"/>
    <property type="match status" value="1"/>
</dbReference>
<evidence type="ECO:0000313" key="2">
    <source>
        <dbReference type="Proteomes" id="UP000315017"/>
    </source>
</evidence>
<reference evidence="1 2" key="1">
    <citation type="submission" date="2019-02" db="EMBL/GenBank/DDBJ databases">
        <title>Deep-cultivation of Planctomycetes and their phenomic and genomic characterization uncovers novel biology.</title>
        <authorList>
            <person name="Wiegand S."/>
            <person name="Jogler M."/>
            <person name="Boedeker C."/>
            <person name="Pinto D."/>
            <person name="Vollmers J."/>
            <person name="Rivas-Marin E."/>
            <person name="Kohn T."/>
            <person name="Peeters S.H."/>
            <person name="Heuer A."/>
            <person name="Rast P."/>
            <person name="Oberbeckmann S."/>
            <person name="Bunk B."/>
            <person name="Jeske O."/>
            <person name="Meyerdierks A."/>
            <person name="Storesund J.E."/>
            <person name="Kallscheuer N."/>
            <person name="Luecker S."/>
            <person name="Lage O.M."/>
            <person name="Pohl T."/>
            <person name="Merkel B.J."/>
            <person name="Hornburger P."/>
            <person name="Mueller R.-W."/>
            <person name="Bruemmer F."/>
            <person name="Labrenz M."/>
            <person name="Spormann A.M."/>
            <person name="Op den Camp H."/>
            <person name="Overmann J."/>
            <person name="Amann R."/>
            <person name="Jetten M.S.M."/>
            <person name="Mascher T."/>
            <person name="Medema M.H."/>
            <person name="Devos D.P."/>
            <person name="Kaster A.-K."/>
            <person name="Ovreas L."/>
            <person name="Rohde M."/>
            <person name="Galperin M.Y."/>
            <person name="Jogler C."/>
        </authorList>
    </citation>
    <scope>NUCLEOTIDE SEQUENCE [LARGE SCALE GENOMIC DNA]</scope>
    <source>
        <strain evidence="1 2">ETA_A8</strain>
    </source>
</reference>
<dbReference type="KEGG" id="aagg:ETAA8_46030"/>
<dbReference type="EMBL" id="CP036274">
    <property type="protein sequence ID" value="QDU29492.1"/>
    <property type="molecule type" value="Genomic_DNA"/>
</dbReference>